<reference evidence="1" key="2">
    <citation type="submission" date="2023-02" db="EMBL/GenBank/DDBJ databases">
        <authorList>
            <person name="Swenson N.G."/>
            <person name="Wegrzyn J.L."/>
            <person name="Mcevoy S.L."/>
        </authorList>
    </citation>
    <scope>NUCLEOTIDE SEQUENCE</scope>
    <source>
        <strain evidence="1">91603</strain>
        <tissue evidence="1">Leaf</tissue>
    </source>
</reference>
<gene>
    <name evidence="1" type="ORF">LWI28_020792</name>
</gene>
<keyword evidence="2" id="KW-1185">Reference proteome</keyword>
<dbReference type="PANTHER" id="PTHR31973">
    <property type="entry name" value="POLYPROTEIN, PUTATIVE-RELATED"/>
    <property type="match status" value="1"/>
</dbReference>
<proteinExistence type="predicted"/>
<dbReference type="AlphaFoldDB" id="A0AAD5IVR1"/>
<dbReference type="PANTHER" id="PTHR31973:SF187">
    <property type="entry name" value="MUTATOR TRANSPOSASE MUDRA PROTEIN"/>
    <property type="match status" value="1"/>
</dbReference>
<protein>
    <recommendedName>
        <fullName evidence="3">SWIM-type domain-containing protein</fullName>
    </recommendedName>
</protein>
<evidence type="ECO:0008006" key="3">
    <source>
        <dbReference type="Google" id="ProtNLM"/>
    </source>
</evidence>
<evidence type="ECO:0000313" key="2">
    <source>
        <dbReference type="Proteomes" id="UP001064489"/>
    </source>
</evidence>
<comment type="caution">
    <text evidence="1">The sequence shown here is derived from an EMBL/GenBank/DDBJ whole genome shotgun (WGS) entry which is preliminary data.</text>
</comment>
<accession>A0AAD5IVR1</accession>
<dbReference type="Proteomes" id="UP001064489">
    <property type="component" value="Chromosome 5"/>
</dbReference>
<organism evidence="1 2">
    <name type="scientific">Acer negundo</name>
    <name type="common">Box elder</name>
    <dbReference type="NCBI Taxonomy" id="4023"/>
    <lineage>
        <taxon>Eukaryota</taxon>
        <taxon>Viridiplantae</taxon>
        <taxon>Streptophyta</taxon>
        <taxon>Embryophyta</taxon>
        <taxon>Tracheophyta</taxon>
        <taxon>Spermatophyta</taxon>
        <taxon>Magnoliopsida</taxon>
        <taxon>eudicotyledons</taxon>
        <taxon>Gunneridae</taxon>
        <taxon>Pentapetalae</taxon>
        <taxon>rosids</taxon>
        <taxon>malvids</taxon>
        <taxon>Sapindales</taxon>
        <taxon>Sapindaceae</taxon>
        <taxon>Hippocastanoideae</taxon>
        <taxon>Acereae</taxon>
        <taxon>Acer</taxon>
    </lineage>
</organism>
<dbReference type="EMBL" id="JAJSOW010000102">
    <property type="protein sequence ID" value="KAI9177932.1"/>
    <property type="molecule type" value="Genomic_DNA"/>
</dbReference>
<reference evidence="1" key="1">
    <citation type="journal article" date="2022" name="Plant J.">
        <title>Strategies of tolerance reflected in two North American maple genomes.</title>
        <authorList>
            <person name="McEvoy S.L."/>
            <person name="Sezen U.U."/>
            <person name="Trouern-Trend A."/>
            <person name="McMahon S.M."/>
            <person name="Schaberg P.G."/>
            <person name="Yang J."/>
            <person name="Wegrzyn J.L."/>
            <person name="Swenson N.G."/>
        </authorList>
    </citation>
    <scope>NUCLEOTIDE SEQUENCE</scope>
    <source>
        <strain evidence="1">91603</strain>
    </source>
</reference>
<name>A0AAD5IVR1_ACENE</name>
<evidence type="ECO:0000313" key="1">
    <source>
        <dbReference type="EMBL" id="KAI9177932.1"/>
    </source>
</evidence>
<sequence length="293" mass="34699">MKEIKDTSEEAYQYLMGIKLDAWTVHAFDRESKTDHNTNNIVEAFNYWMNKYRALPLLTMIERVRRKFMKRIHDQYEAALKWESNIPYNVNKMLQKAQQKGRYLDPLQCGQWQFEVIDGKRQFVVQFDNHTCDFGIWVVSGVPCKHALACISKKREPIEGYVRHYLKKNAYLKTYSHLIYPKPNENLWPEIECDTVLPPIKRRRAGRPKTQRRRKATKPPIVKRVVRLRIMAPQKNSKGSSSRRVVEHNLRNTLYAVRLQNILTRTIHLDRSIDLNDVSGSDIVRQMEGMGWR</sequence>